<feature type="domain" description="CSD" evidence="4">
    <location>
        <begin position="3"/>
        <end position="68"/>
    </location>
</feature>
<dbReference type="InterPro" id="IPR002059">
    <property type="entry name" value="CSP_DNA-bd"/>
</dbReference>
<dbReference type="FunFam" id="2.40.50.140:FF:000006">
    <property type="entry name" value="Cold shock protein CspC"/>
    <property type="match status" value="1"/>
</dbReference>
<dbReference type="Proteomes" id="UP000585721">
    <property type="component" value="Unassembled WGS sequence"/>
</dbReference>
<dbReference type="InterPro" id="IPR050181">
    <property type="entry name" value="Cold_shock_domain"/>
</dbReference>
<dbReference type="InterPro" id="IPR012156">
    <property type="entry name" value="Cold_shock_CspA"/>
</dbReference>
<dbReference type="RefSeq" id="WP_024872550.1">
    <property type="nucleotide sequence ID" value="NZ_JACHGR010000001.1"/>
</dbReference>
<keyword evidence="6" id="KW-1185">Reference proteome</keyword>
<gene>
    <name evidence="5" type="ORF">HNR75_000195</name>
</gene>
<dbReference type="PROSITE" id="PS00352">
    <property type="entry name" value="CSD_1"/>
    <property type="match status" value="1"/>
</dbReference>
<dbReference type="PIRSF" id="PIRSF002599">
    <property type="entry name" value="Cold_shock_A"/>
    <property type="match status" value="1"/>
</dbReference>
<proteinExistence type="predicted"/>
<accession>A0A841GHG9</accession>
<dbReference type="SUPFAM" id="SSF50249">
    <property type="entry name" value="Nucleic acid-binding proteins"/>
    <property type="match status" value="1"/>
</dbReference>
<dbReference type="GO" id="GO:0005829">
    <property type="term" value="C:cytosol"/>
    <property type="evidence" value="ECO:0007669"/>
    <property type="project" value="UniProtKB-ARBA"/>
</dbReference>
<dbReference type="CDD" id="cd04458">
    <property type="entry name" value="CSP_CDS"/>
    <property type="match status" value="1"/>
</dbReference>
<name>A0A841GHG9_9GAMM</name>
<dbReference type="GO" id="GO:0003676">
    <property type="term" value="F:nucleic acid binding"/>
    <property type="evidence" value="ECO:0007669"/>
    <property type="project" value="InterPro"/>
</dbReference>
<dbReference type="InterPro" id="IPR011129">
    <property type="entry name" value="CSD"/>
</dbReference>
<dbReference type="AlphaFoldDB" id="A0A841GHG9"/>
<evidence type="ECO:0000313" key="5">
    <source>
        <dbReference type="EMBL" id="MBB6054330.1"/>
    </source>
</evidence>
<evidence type="ECO:0000256" key="2">
    <source>
        <dbReference type="ARBA" id="ARBA00022490"/>
    </source>
</evidence>
<dbReference type="PANTHER" id="PTHR11544">
    <property type="entry name" value="COLD SHOCK DOMAIN CONTAINING PROTEINS"/>
    <property type="match status" value="1"/>
</dbReference>
<evidence type="ECO:0000259" key="4">
    <source>
        <dbReference type="PROSITE" id="PS51857"/>
    </source>
</evidence>
<sequence length="69" mass="7385">MSKVTGSVKWFNETKGFGFLSQDNGGKDVFVHFSAIASTGFKTLAEGQAVSFEIEEGQRGPSAVNVTVR</sequence>
<reference evidence="5 6" key="1">
    <citation type="submission" date="2020-08" db="EMBL/GenBank/DDBJ databases">
        <title>Genomic Encyclopedia of Type Strains, Phase IV (KMG-IV): sequencing the most valuable type-strain genomes for metagenomic binning, comparative biology and taxonomic classification.</title>
        <authorList>
            <person name="Goeker M."/>
        </authorList>
    </citation>
    <scope>NUCLEOTIDE SEQUENCE [LARGE SCALE GENOMIC DNA]</scope>
    <source>
        <strain evidence="5 6">DSM 22975</strain>
    </source>
</reference>
<dbReference type="InterPro" id="IPR012340">
    <property type="entry name" value="NA-bd_OB-fold"/>
</dbReference>
<dbReference type="EMBL" id="JACHGR010000001">
    <property type="protein sequence ID" value="MBB6054330.1"/>
    <property type="molecule type" value="Genomic_DNA"/>
</dbReference>
<evidence type="ECO:0000313" key="6">
    <source>
        <dbReference type="Proteomes" id="UP000585721"/>
    </source>
</evidence>
<evidence type="ECO:0000256" key="3">
    <source>
        <dbReference type="RuleBase" id="RU000408"/>
    </source>
</evidence>
<comment type="caution">
    <text evidence="5">The sequence shown here is derived from an EMBL/GenBank/DDBJ whole genome shotgun (WGS) entry which is preliminary data.</text>
</comment>
<keyword evidence="2" id="KW-0963">Cytoplasm</keyword>
<dbReference type="SMART" id="SM00357">
    <property type="entry name" value="CSP"/>
    <property type="match status" value="1"/>
</dbReference>
<dbReference type="Pfam" id="PF00313">
    <property type="entry name" value="CSD"/>
    <property type="match status" value="1"/>
</dbReference>
<dbReference type="Gene3D" id="2.40.50.140">
    <property type="entry name" value="Nucleic acid-binding proteins"/>
    <property type="match status" value="1"/>
</dbReference>
<organism evidence="5 6">
    <name type="scientific">Tolumonas osonensis</name>
    <dbReference type="NCBI Taxonomy" id="675874"/>
    <lineage>
        <taxon>Bacteria</taxon>
        <taxon>Pseudomonadati</taxon>
        <taxon>Pseudomonadota</taxon>
        <taxon>Gammaproteobacteria</taxon>
        <taxon>Aeromonadales</taxon>
        <taxon>Aeromonadaceae</taxon>
        <taxon>Tolumonas</taxon>
    </lineage>
</organism>
<evidence type="ECO:0000256" key="1">
    <source>
        <dbReference type="ARBA" id="ARBA00004496"/>
    </source>
</evidence>
<dbReference type="InterPro" id="IPR019844">
    <property type="entry name" value="CSD_CS"/>
</dbReference>
<dbReference type="PRINTS" id="PR00050">
    <property type="entry name" value="COLDSHOCK"/>
</dbReference>
<protein>
    <submittedName>
        <fullName evidence="5">CspA family cold shock protein</fullName>
    </submittedName>
</protein>
<dbReference type="PROSITE" id="PS51857">
    <property type="entry name" value="CSD_2"/>
    <property type="match status" value="1"/>
</dbReference>
<dbReference type="Gene3D" id="6.20.370.130">
    <property type="match status" value="1"/>
</dbReference>
<comment type="subcellular location">
    <subcellularLocation>
        <location evidence="1 3">Cytoplasm</location>
    </subcellularLocation>
</comment>